<sequence length="245" mass="27494">MLCDEGVVRLLVVDQGLLTKEVVGVAKDWNFMVIPSPPRGEELRGWGERGHRDLHAVLRGVLWSLGKTPTRNEFIRLLSRATAVVNTTPYVDSSPLSPAIVCRGHTRTPSDPFALQESREIKDAVLEGLEPPSWWDDMTADAYMSEVQDGKDITLRELADVWWLRRRAVREKLLSRNARHAGRGLKVGCKAYRWRPMIGQFGKLNTGWEPCTILAAPTDSTRKVKLEDGKETIESVLNLRAGPSD</sequence>
<dbReference type="AlphaFoldDB" id="C5LLZ2"/>
<proteinExistence type="predicted"/>
<evidence type="ECO:0000313" key="2">
    <source>
        <dbReference type="Proteomes" id="UP000007800"/>
    </source>
</evidence>
<organism evidence="2">
    <name type="scientific">Perkinsus marinus (strain ATCC 50983 / TXsc)</name>
    <dbReference type="NCBI Taxonomy" id="423536"/>
    <lineage>
        <taxon>Eukaryota</taxon>
        <taxon>Sar</taxon>
        <taxon>Alveolata</taxon>
        <taxon>Perkinsozoa</taxon>
        <taxon>Perkinsea</taxon>
        <taxon>Perkinsida</taxon>
        <taxon>Perkinsidae</taxon>
        <taxon>Perkinsus</taxon>
    </lineage>
</organism>
<dbReference type="OrthoDB" id="468786at2759"/>
<dbReference type="RefSeq" id="XP_002769533.1">
    <property type="nucleotide sequence ID" value="XM_002769487.1"/>
</dbReference>
<accession>C5LLZ2</accession>
<dbReference type="EMBL" id="GG683323">
    <property type="protein sequence ID" value="EER02251.1"/>
    <property type="molecule type" value="Genomic_DNA"/>
</dbReference>
<reference evidence="1 2" key="1">
    <citation type="submission" date="2008-07" db="EMBL/GenBank/DDBJ databases">
        <authorList>
            <person name="El-Sayed N."/>
            <person name="Caler E."/>
            <person name="Inman J."/>
            <person name="Amedeo P."/>
            <person name="Hass B."/>
            <person name="Wortman J."/>
        </authorList>
    </citation>
    <scope>NUCLEOTIDE SEQUENCE [LARGE SCALE GENOMIC DNA]</scope>
    <source>
        <strain evidence="2">ATCC 50983 / TXsc</strain>
    </source>
</reference>
<gene>
    <name evidence="1" type="ORF">Pmar_PMAR015544</name>
</gene>
<protein>
    <submittedName>
        <fullName evidence="1">Uncharacterized protein</fullName>
    </submittedName>
</protein>
<dbReference type="InParanoid" id="C5LLZ2"/>
<dbReference type="Proteomes" id="UP000007800">
    <property type="component" value="Unassembled WGS sequence"/>
</dbReference>
<name>C5LLZ2_PERM5</name>
<evidence type="ECO:0000313" key="1">
    <source>
        <dbReference type="EMBL" id="EER02251.1"/>
    </source>
</evidence>
<dbReference type="GeneID" id="9055241"/>
<keyword evidence="2" id="KW-1185">Reference proteome</keyword>